<dbReference type="Proteomes" id="UP000664521">
    <property type="component" value="Unassembled WGS sequence"/>
</dbReference>
<dbReference type="PANTHER" id="PTHR43329">
    <property type="entry name" value="EPOXIDE HYDROLASE"/>
    <property type="match status" value="1"/>
</dbReference>
<keyword evidence="1" id="KW-0378">Hydrolase</keyword>
<comment type="similarity">
    <text evidence="2">Belongs to the AB hydrolase superfamily. Epoxide hydrolase family.</text>
</comment>
<protein>
    <recommendedName>
        <fullName evidence="3">AB hydrolase-1 domain-containing protein</fullName>
    </recommendedName>
</protein>
<gene>
    <name evidence="4" type="ORF">HETSPECPRED_006841</name>
</gene>
<dbReference type="EMBL" id="CAJPDS010000048">
    <property type="protein sequence ID" value="CAF9928459.1"/>
    <property type="molecule type" value="Genomic_DNA"/>
</dbReference>
<dbReference type="InterPro" id="IPR029058">
    <property type="entry name" value="AB_hydrolase_fold"/>
</dbReference>
<organism evidence="4 5">
    <name type="scientific">Heterodermia speciosa</name>
    <dbReference type="NCBI Taxonomy" id="116794"/>
    <lineage>
        <taxon>Eukaryota</taxon>
        <taxon>Fungi</taxon>
        <taxon>Dikarya</taxon>
        <taxon>Ascomycota</taxon>
        <taxon>Pezizomycotina</taxon>
        <taxon>Lecanoromycetes</taxon>
        <taxon>OSLEUM clade</taxon>
        <taxon>Lecanoromycetidae</taxon>
        <taxon>Caliciales</taxon>
        <taxon>Physciaceae</taxon>
        <taxon>Heterodermia</taxon>
    </lineage>
</organism>
<evidence type="ECO:0000313" key="4">
    <source>
        <dbReference type="EMBL" id="CAF9928459.1"/>
    </source>
</evidence>
<reference evidence="4" key="1">
    <citation type="submission" date="2021-03" db="EMBL/GenBank/DDBJ databases">
        <authorList>
            <person name="Tagirdzhanova G."/>
        </authorList>
    </citation>
    <scope>NUCLEOTIDE SEQUENCE</scope>
</reference>
<dbReference type="InterPro" id="IPR000073">
    <property type="entry name" value="AB_hydrolase_1"/>
</dbReference>
<dbReference type="Pfam" id="PF00561">
    <property type="entry name" value="Abhydrolase_1"/>
    <property type="match status" value="1"/>
</dbReference>
<dbReference type="SUPFAM" id="SSF53474">
    <property type="entry name" value="alpha/beta-Hydrolases"/>
    <property type="match status" value="1"/>
</dbReference>
<proteinExistence type="inferred from homology"/>
<evidence type="ECO:0000256" key="1">
    <source>
        <dbReference type="ARBA" id="ARBA00022801"/>
    </source>
</evidence>
<dbReference type="PRINTS" id="PR00412">
    <property type="entry name" value="EPOXHYDRLASE"/>
</dbReference>
<feature type="domain" description="AB hydrolase-1" evidence="3">
    <location>
        <begin position="36"/>
        <end position="152"/>
    </location>
</feature>
<dbReference type="OrthoDB" id="284184at2759"/>
<evidence type="ECO:0000259" key="3">
    <source>
        <dbReference type="Pfam" id="PF00561"/>
    </source>
</evidence>
<sequence>MASIAFPKISGKVQLSEGLTYGYVQVKPSPSGVKPYILLLHGFPSSCYDWRYQIDFLAKEGYGVLAPDLLGYGDTDKPTDIEAYKSKKMAGETASLLDALGIDLVIGVGHDWGSGLLSKLANYHPERFIAYAFLNIGYQSPSSNFSIDNANQMTTEMLGYPIFGYWHFFNSPDAAELMDRNPECTDSCVFPADPLSRKDNLAAIGAARQWFEENKVGPLASWLSSEEVETHTKIFAPANGGYGPPLNWYKAQIRHFNDEDEASIPAERSFIEQPTLLVTCSQDPVGAPGVAEAGTRPFVKNLQVTQIDTGHWLQLEKPDEVNQILKHFFEGLSAAKGGRL</sequence>
<evidence type="ECO:0000256" key="2">
    <source>
        <dbReference type="ARBA" id="ARBA00038334"/>
    </source>
</evidence>
<accession>A0A8H3FPW0</accession>
<name>A0A8H3FPW0_9LECA</name>
<dbReference type="AlphaFoldDB" id="A0A8H3FPW0"/>
<evidence type="ECO:0000313" key="5">
    <source>
        <dbReference type="Proteomes" id="UP000664521"/>
    </source>
</evidence>
<dbReference type="GO" id="GO:0016787">
    <property type="term" value="F:hydrolase activity"/>
    <property type="evidence" value="ECO:0007669"/>
    <property type="project" value="UniProtKB-KW"/>
</dbReference>
<comment type="caution">
    <text evidence="4">The sequence shown here is derived from an EMBL/GenBank/DDBJ whole genome shotgun (WGS) entry which is preliminary data.</text>
</comment>
<dbReference type="InterPro" id="IPR000639">
    <property type="entry name" value="Epox_hydrolase-like"/>
</dbReference>
<dbReference type="Gene3D" id="3.40.50.1820">
    <property type="entry name" value="alpha/beta hydrolase"/>
    <property type="match status" value="1"/>
</dbReference>
<keyword evidence="5" id="KW-1185">Reference proteome</keyword>